<dbReference type="AlphaFoldDB" id="A0A6G1FSJ2"/>
<evidence type="ECO:0000256" key="1">
    <source>
        <dbReference type="SAM" id="Coils"/>
    </source>
</evidence>
<accession>A0A6G1FSJ2</accession>
<reference evidence="2 4" key="1">
    <citation type="submission" date="2020-01" db="EMBL/GenBank/DDBJ databases">
        <authorList>
            <consortium name="DOE Joint Genome Institute"/>
            <person name="Haridas S."/>
            <person name="Albert R."/>
            <person name="Binder M."/>
            <person name="Bloem J."/>
            <person name="Labutti K."/>
            <person name="Salamov A."/>
            <person name="Andreopoulos B."/>
            <person name="Baker S.E."/>
            <person name="Barry K."/>
            <person name="Bills G."/>
            <person name="Bluhm B.H."/>
            <person name="Cannon C."/>
            <person name="Castanera R."/>
            <person name="Culley D.E."/>
            <person name="Daum C."/>
            <person name="Ezra D."/>
            <person name="Gonzalez J.B."/>
            <person name="Henrissat B."/>
            <person name="Kuo A."/>
            <person name="Liang C."/>
            <person name="Lipzen A."/>
            <person name="Lutzoni F."/>
            <person name="Magnuson J."/>
            <person name="Mondo S."/>
            <person name="Nolan M."/>
            <person name="Ohm R."/>
            <person name="Pangilinan J."/>
            <person name="Park H.-J."/>
            <person name="Ramirez L."/>
            <person name="Alfaro M."/>
            <person name="Sun H."/>
            <person name="Tritt A."/>
            <person name="Yoshinaga Y."/>
            <person name="Zwiers L.-H."/>
            <person name="Turgeon B.G."/>
            <person name="Goodwin S.B."/>
            <person name="Spatafora J.W."/>
            <person name="Crous P.W."/>
            <person name="Grigoriev I.V."/>
        </authorList>
    </citation>
    <scope>NUCLEOTIDE SEQUENCE</scope>
    <source>
        <strain evidence="2 4">CBS 781.70</strain>
    </source>
</reference>
<organism evidence="2">
    <name type="scientific">Eremomyces bilateralis CBS 781.70</name>
    <dbReference type="NCBI Taxonomy" id="1392243"/>
    <lineage>
        <taxon>Eukaryota</taxon>
        <taxon>Fungi</taxon>
        <taxon>Dikarya</taxon>
        <taxon>Ascomycota</taxon>
        <taxon>Pezizomycotina</taxon>
        <taxon>Dothideomycetes</taxon>
        <taxon>Dothideomycetes incertae sedis</taxon>
        <taxon>Eremomycetales</taxon>
        <taxon>Eremomycetaceae</taxon>
        <taxon>Eremomyces</taxon>
    </lineage>
</organism>
<dbReference type="EMBL" id="ML975181">
    <property type="protein sequence ID" value="KAF1808651.1"/>
    <property type="molecule type" value="Genomic_DNA"/>
</dbReference>
<gene>
    <name evidence="2 4" type="ORF">P152DRAFT_215635</name>
</gene>
<dbReference type="GeneID" id="54415018"/>
<evidence type="ECO:0000313" key="3">
    <source>
        <dbReference type="Proteomes" id="UP000504638"/>
    </source>
</evidence>
<keyword evidence="3" id="KW-1185">Reference proteome</keyword>
<sequence length="155" mass="17364">MDHGSFSDAIAASGPLITNVTKAINGLRRLRGKYAAADGTAHAVVDELQLVKASLSNLRRWAQNNKQAAESCDEDFQNQFEIARDNVEEVLRDLQTEVDRLLEVDTDGGEDEGWDEESMKSHKSVLHDSMALLHTLVQASQWYGRFDALKMMRKC</sequence>
<dbReference type="Proteomes" id="UP000504638">
    <property type="component" value="Unplaced"/>
</dbReference>
<evidence type="ECO:0000313" key="4">
    <source>
        <dbReference type="RefSeq" id="XP_033530282.1"/>
    </source>
</evidence>
<proteinExistence type="predicted"/>
<dbReference type="RefSeq" id="XP_033530282.1">
    <property type="nucleotide sequence ID" value="XM_033674448.1"/>
</dbReference>
<protein>
    <submittedName>
        <fullName evidence="2 4">Uncharacterized protein</fullName>
    </submittedName>
</protein>
<evidence type="ECO:0000313" key="2">
    <source>
        <dbReference type="EMBL" id="KAF1808651.1"/>
    </source>
</evidence>
<reference evidence="4" key="3">
    <citation type="submission" date="2025-04" db="UniProtKB">
        <authorList>
            <consortium name="RefSeq"/>
        </authorList>
    </citation>
    <scope>IDENTIFICATION</scope>
    <source>
        <strain evidence="4">CBS 781.70</strain>
    </source>
</reference>
<feature type="coiled-coil region" evidence="1">
    <location>
        <begin position="77"/>
        <end position="104"/>
    </location>
</feature>
<name>A0A6G1FSJ2_9PEZI</name>
<keyword evidence="1" id="KW-0175">Coiled coil</keyword>
<reference evidence="4" key="2">
    <citation type="submission" date="2020-04" db="EMBL/GenBank/DDBJ databases">
        <authorList>
            <consortium name="NCBI Genome Project"/>
        </authorList>
    </citation>
    <scope>NUCLEOTIDE SEQUENCE</scope>
    <source>
        <strain evidence="4">CBS 781.70</strain>
    </source>
</reference>